<dbReference type="Proteomes" id="UP000326924">
    <property type="component" value="Unassembled WGS sequence"/>
</dbReference>
<comment type="caution">
    <text evidence="1">The sequence shown here is derived from an EMBL/GenBank/DDBJ whole genome shotgun (WGS) entry which is preliminary data.</text>
</comment>
<proteinExistence type="predicted"/>
<accession>A0A5J5EGT6</accession>
<gene>
    <name evidence="1" type="ORF">FN846DRAFT_442244</name>
</gene>
<evidence type="ECO:0000313" key="1">
    <source>
        <dbReference type="EMBL" id="KAA8894149.1"/>
    </source>
</evidence>
<evidence type="ECO:0000313" key="2">
    <source>
        <dbReference type="Proteomes" id="UP000326924"/>
    </source>
</evidence>
<keyword evidence="2" id="KW-1185">Reference proteome</keyword>
<dbReference type="AlphaFoldDB" id="A0A5J5EGT6"/>
<organism evidence="1 2">
    <name type="scientific">Sphaerosporella brunnea</name>
    <dbReference type="NCBI Taxonomy" id="1250544"/>
    <lineage>
        <taxon>Eukaryota</taxon>
        <taxon>Fungi</taxon>
        <taxon>Dikarya</taxon>
        <taxon>Ascomycota</taxon>
        <taxon>Pezizomycotina</taxon>
        <taxon>Pezizomycetes</taxon>
        <taxon>Pezizales</taxon>
        <taxon>Pyronemataceae</taxon>
        <taxon>Sphaerosporella</taxon>
    </lineage>
</organism>
<dbReference type="InParanoid" id="A0A5J5EGT6"/>
<dbReference type="EMBL" id="VXIS01000361">
    <property type="protein sequence ID" value="KAA8894149.1"/>
    <property type="molecule type" value="Genomic_DNA"/>
</dbReference>
<sequence length="176" mass="20592">MKRRGFMCFNHPQTRFPSYRSIYTLGGEESTTSGLRLVGLRFWPEECQPLQERFIYDSCIFPFIPQLHSFRHPEAQHCYLLLFAAFAVPYHIHPTKPARYHPAARWTRENTHTCWTRFGLNPCSNVCSEPNAQPRTRYSLDGVELHKRVLTSGSYINTRNPGTFVPQAIKPRRQHN</sequence>
<name>A0A5J5EGT6_9PEZI</name>
<protein>
    <submittedName>
        <fullName evidence="1">Uncharacterized protein</fullName>
    </submittedName>
</protein>
<reference evidence="1 2" key="1">
    <citation type="submission" date="2019-09" db="EMBL/GenBank/DDBJ databases">
        <title>Draft genome of the ectomycorrhizal ascomycete Sphaerosporella brunnea.</title>
        <authorList>
            <consortium name="DOE Joint Genome Institute"/>
            <person name="Benucci G.M."/>
            <person name="Marozzi G."/>
            <person name="Antonielli L."/>
            <person name="Sanchez S."/>
            <person name="Marco P."/>
            <person name="Wang X."/>
            <person name="Falini L.B."/>
            <person name="Barry K."/>
            <person name="Haridas S."/>
            <person name="Lipzen A."/>
            <person name="Labutti K."/>
            <person name="Grigoriev I.V."/>
            <person name="Murat C."/>
            <person name="Martin F."/>
            <person name="Albertini E."/>
            <person name="Donnini D."/>
            <person name="Bonito G."/>
        </authorList>
    </citation>
    <scope>NUCLEOTIDE SEQUENCE [LARGE SCALE GENOMIC DNA]</scope>
    <source>
        <strain evidence="1 2">Sb_GMNB300</strain>
    </source>
</reference>